<dbReference type="PROSITE" id="PS50940">
    <property type="entry name" value="CHIT_BIND_II"/>
    <property type="match status" value="1"/>
</dbReference>
<evidence type="ECO:0000259" key="3">
    <source>
        <dbReference type="PROSITE" id="PS50940"/>
    </source>
</evidence>
<dbReference type="Proteomes" id="UP001530400">
    <property type="component" value="Unassembled WGS sequence"/>
</dbReference>
<gene>
    <name evidence="4" type="ORF">ACHAWO_002634</name>
</gene>
<sequence>MTSRKRRHPQCSSTLLFSSLLLSTIRHTTSECNYCSDTLSGYIQIPGTSCREYVQCTNNAIGQSFQCGAGLIFDPSLNQCNWEYSVTCGPDYDCPSEAPVVGPTMGPTEEPTEEPNWAPTESPVRGVLPPGITSSGGGGGSSFTSNTNVAPPTMTGFQTIYTSQKLGPNTPYKHEHHAAIFAHLNANKISIYNNIFSRSKKLYPSTTNTKTSRSYSYQQFTNALRTMSEIGYTIPYIDENDQESSYQNTFYLGDPQSKDGAAVGLLNIILFLSSSIESFGYNSCDEVNRDEYNGYLAESNSCGQWGLSYQDMHCDMSESHMECPLDYGMSLSAAENAVGVTPFFCGDTEDRPFTGVAGYNGNVDVAESPVQSREGRTDVENCCWWGRGVIPTRGVCQYGKLNYYIGARAKEEGREALLPDIDFCTSPQMICSIEDGNVEWITGLWRWVDGVQTYDDPEWSYIRQLNQFVMGGMRDVSFIEVVSGIVSQGCHAPPCEGGSAVEVVDTRQRWEDFKLVAKTFGLPVKSVQL</sequence>
<evidence type="ECO:0000313" key="4">
    <source>
        <dbReference type="EMBL" id="KAL3795387.1"/>
    </source>
</evidence>
<dbReference type="InterPro" id="IPR036508">
    <property type="entry name" value="Chitin-bd_dom_sf"/>
</dbReference>
<dbReference type="SUPFAM" id="SSF57625">
    <property type="entry name" value="Invertebrate chitin-binding proteins"/>
    <property type="match status" value="1"/>
</dbReference>
<protein>
    <recommendedName>
        <fullName evidence="3">Chitin-binding type-2 domain-containing protein</fullName>
    </recommendedName>
</protein>
<keyword evidence="2" id="KW-0732">Signal</keyword>
<accession>A0ABD3Q4Z0</accession>
<feature type="compositionally biased region" description="Low complexity" evidence="1">
    <location>
        <begin position="104"/>
        <end position="121"/>
    </location>
</feature>
<keyword evidence="5" id="KW-1185">Reference proteome</keyword>
<feature type="region of interest" description="Disordered" evidence="1">
    <location>
        <begin position="104"/>
        <end position="149"/>
    </location>
</feature>
<feature type="domain" description="Chitin-binding type-2" evidence="3">
    <location>
        <begin position="32"/>
        <end position="90"/>
    </location>
</feature>
<dbReference type="PANTHER" id="PTHR21113">
    <property type="entry name" value="AGAP001705-PA"/>
    <property type="match status" value="1"/>
</dbReference>
<feature type="chain" id="PRO_5044808851" description="Chitin-binding type-2 domain-containing protein" evidence="2">
    <location>
        <begin position="31"/>
        <end position="529"/>
    </location>
</feature>
<reference evidence="4 5" key="1">
    <citation type="submission" date="2024-10" db="EMBL/GenBank/DDBJ databases">
        <title>Updated reference genomes for cyclostephanoid diatoms.</title>
        <authorList>
            <person name="Roberts W.R."/>
            <person name="Alverson A.J."/>
        </authorList>
    </citation>
    <scope>NUCLEOTIDE SEQUENCE [LARGE SCALE GENOMIC DNA]</scope>
    <source>
        <strain evidence="4 5">AJA010-31</strain>
    </source>
</reference>
<name>A0ABD3Q4Z0_9STRA</name>
<dbReference type="SMART" id="SM00494">
    <property type="entry name" value="ChtBD2"/>
    <property type="match status" value="1"/>
</dbReference>
<evidence type="ECO:0000256" key="1">
    <source>
        <dbReference type="SAM" id="MobiDB-lite"/>
    </source>
</evidence>
<dbReference type="Pfam" id="PF01607">
    <property type="entry name" value="CBM_14"/>
    <property type="match status" value="1"/>
</dbReference>
<dbReference type="EMBL" id="JALLPJ020000322">
    <property type="protein sequence ID" value="KAL3795387.1"/>
    <property type="molecule type" value="Genomic_DNA"/>
</dbReference>
<comment type="caution">
    <text evidence="4">The sequence shown here is derived from an EMBL/GenBank/DDBJ whole genome shotgun (WGS) entry which is preliminary data.</text>
</comment>
<feature type="signal peptide" evidence="2">
    <location>
        <begin position="1"/>
        <end position="30"/>
    </location>
</feature>
<dbReference type="PANTHER" id="PTHR21113:SF4">
    <property type="entry name" value="CHITIN-BINDING TYPE-4 DOMAIN-CONTAINING PROTEIN"/>
    <property type="match status" value="1"/>
</dbReference>
<organism evidence="4 5">
    <name type="scientific">Cyclotella atomus</name>
    <dbReference type="NCBI Taxonomy" id="382360"/>
    <lineage>
        <taxon>Eukaryota</taxon>
        <taxon>Sar</taxon>
        <taxon>Stramenopiles</taxon>
        <taxon>Ochrophyta</taxon>
        <taxon>Bacillariophyta</taxon>
        <taxon>Coscinodiscophyceae</taxon>
        <taxon>Thalassiosirophycidae</taxon>
        <taxon>Stephanodiscales</taxon>
        <taxon>Stephanodiscaceae</taxon>
        <taxon>Cyclotella</taxon>
    </lineage>
</organism>
<dbReference type="Gene3D" id="2.170.140.10">
    <property type="entry name" value="Chitin binding domain"/>
    <property type="match status" value="1"/>
</dbReference>
<dbReference type="InterPro" id="IPR002557">
    <property type="entry name" value="Chitin-bd_dom"/>
</dbReference>
<evidence type="ECO:0000256" key="2">
    <source>
        <dbReference type="SAM" id="SignalP"/>
    </source>
</evidence>
<dbReference type="AlphaFoldDB" id="A0ABD3Q4Z0"/>
<proteinExistence type="predicted"/>
<evidence type="ECO:0000313" key="5">
    <source>
        <dbReference type="Proteomes" id="UP001530400"/>
    </source>
</evidence>